<dbReference type="Pfam" id="PF02776">
    <property type="entry name" value="TPP_enzyme_N"/>
    <property type="match status" value="1"/>
</dbReference>
<evidence type="ECO:0000259" key="5">
    <source>
        <dbReference type="Pfam" id="PF02775"/>
    </source>
</evidence>
<dbReference type="PANTHER" id="PTHR18968">
    <property type="entry name" value="THIAMINE PYROPHOSPHATE ENZYMES"/>
    <property type="match status" value="1"/>
</dbReference>
<dbReference type="InterPro" id="IPR011766">
    <property type="entry name" value="TPP_enzyme_TPP-bd"/>
</dbReference>
<evidence type="ECO:0000259" key="6">
    <source>
        <dbReference type="Pfam" id="PF02776"/>
    </source>
</evidence>
<comment type="caution">
    <text evidence="7">The sequence shown here is derived from an EMBL/GenBank/DDBJ whole genome shotgun (WGS) entry which is preliminary data.</text>
</comment>
<comment type="similarity">
    <text evidence="1 3">Belongs to the TPP enzyme family.</text>
</comment>
<dbReference type="GO" id="GO:0000287">
    <property type="term" value="F:magnesium ion binding"/>
    <property type="evidence" value="ECO:0007669"/>
    <property type="project" value="InterPro"/>
</dbReference>
<protein>
    <submittedName>
        <fullName evidence="7">Thiamine pyrophosphate-binding protein</fullName>
    </submittedName>
</protein>
<name>A0A849W0I0_9HYPH</name>
<dbReference type="GO" id="GO:0003984">
    <property type="term" value="F:acetolactate synthase activity"/>
    <property type="evidence" value="ECO:0007669"/>
    <property type="project" value="TreeGrafter"/>
</dbReference>
<evidence type="ECO:0000256" key="2">
    <source>
        <dbReference type="ARBA" id="ARBA00023052"/>
    </source>
</evidence>
<dbReference type="CDD" id="cd07035">
    <property type="entry name" value="TPP_PYR_POX_like"/>
    <property type="match status" value="1"/>
</dbReference>
<dbReference type="InterPro" id="IPR012000">
    <property type="entry name" value="Thiamin_PyroP_enz_cen_dom"/>
</dbReference>
<dbReference type="InterPro" id="IPR045229">
    <property type="entry name" value="TPP_enz"/>
</dbReference>
<dbReference type="Pfam" id="PF02775">
    <property type="entry name" value="TPP_enzyme_C"/>
    <property type="match status" value="1"/>
</dbReference>
<dbReference type="InterPro" id="IPR012001">
    <property type="entry name" value="Thiamin_PyroP_enz_TPP-bd_dom"/>
</dbReference>
<keyword evidence="8" id="KW-1185">Reference proteome</keyword>
<feature type="domain" description="Thiamine pyrophosphate enzyme TPP-binding" evidence="5">
    <location>
        <begin position="391"/>
        <end position="536"/>
    </location>
</feature>
<dbReference type="InterPro" id="IPR029035">
    <property type="entry name" value="DHS-like_NAD/FAD-binding_dom"/>
</dbReference>
<gene>
    <name evidence="7" type="ORF">HQ945_19890</name>
</gene>
<dbReference type="InterPro" id="IPR029061">
    <property type="entry name" value="THDP-binding"/>
</dbReference>
<evidence type="ECO:0000259" key="4">
    <source>
        <dbReference type="Pfam" id="PF00205"/>
    </source>
</evidence>
<dbReference type="SUPFAM" id="SSF52467">
    <property type="entry name" value="DHS-like NAD/FAD-binding domain"/>
    <property type="match status" value="1"/>
</dbReference>
<dbReference type="GO" id="GO:0050660">
    <property type="term" value="F:flavin adenine dinucleotide binding"/>
    <property type="evidence" value="ECO:0007669"/>
    <property type="project" value="TreeGrafter"/>
</dbReference>
<reference evidence="7 8" key="1">
    <citation type="submission" date="2020-05" db="EMBL/GenBank/DDBJ databases">
        <authorList>
            <person name="Kim M.K."/>
        </authorList>
    </citation>
    <scope>NUCLEOTIDE SEQUENCE [LARGE SCALE GENOMIC DNA]</scope>
    <source>
        <strain evidence="7 8">BT25</strain>
    </source>
</reference>
<evidence type="ECO:0000256" key="3">
    <source>
        <dbReference type="RuleBase" id="RU362132"/>
    </source>
</evidence>
<organism evidence="7 8">
    <name type="scientific">Phyllobacterium pellucidum</name>
    <dbReference type="NCBI Taxonomy" id="2740464"/>
    <lineage>
        <taxon>Bacteria</taxon>
        <taxon>Pseudomonadati</taxon>
        <taxon>Pseudomonadota</taxon>
        <taxon>Alphaproteobacteria</taxon>
        <taxon>Hyphomicrobiales</taxon>
        <taxon>Phyllobacteriaceae</taxon>
        <taxon>Phyllobacterium</taxon>
    </lineage>
</organism>
<dbReference type="EMBL" id="JABUMX010000006">
    <property type="protein sequence ID" value="NTS33523.1"/>
    <property type="molecule type" value="Genomic_DNA"/>
</dbReference>
<keyword evidence="2 3" id="KW-0786">Thiamine pyrophosphate</keyword>
<dbReference type="GO" id="GO:0005948">
    <property type="term" value="C:acetolactate synthase complex"/>
    <property type="evidence" value="ECO:0007669"/>
    <property type="project" value="TreeGrafter"/>
</dbReference>
<feature type="domain" description="Thiamine pyrophosphate enzyme central" evidence="4">
    <location>
        <begin position="203"/>
        <end position="336"/>
    </location>
</feature>
<dbReference type="Gene3D" id="3.40.50.1220">
    <property type="entry name" value="TPP-binding domain"/>
    <property type="match status" value="1"/>
</dbReference>
<dbReference type="SUPFAM" id="SSF52518">
    <property type="entry name" value="Thiamin diphosphate-binding fold (THDP-binding)"/>
    <property type="match status" value="2"/>
</dbReference>
<dbReference type="AlphaFoldDB" id="A0A849W0I0"/>
<dbReference type="GO" id="GO:0030976">
    <property type="term" value="F:thiamine pyrophosphate binding"/>
    <property type="evidence" value="ECO:0007669"/>
    <property type="project" value="InterPro"/>
</dbReference>
<dbReference type="PANTHER" id="PTHR18968:SF129">
    <property type="entry name" value="ACETOLACTATE SYNTHASE"/>
    <property type="match status" value="1"/>
</dbReference>
<dbReference type="Proteomes" id="UP000550508">
    <property type="component" value="Unassembled WGS sequence"/>
</dbReference>
<accession>A0A849W0I0</accession>
<dbReference type="Pfam" id="PF00205">
    <property type="entry name" value="TPP_enzyme_M"/>
    <property type="match status" value="1"/>
</dbReference>
<dbReference type="RefSeq" id="WP_174208435.1">
    <property type="nucleotide sequence ID" value="NZ_JABUMX010000006.1"/>
</dbReference>
<evidence type="ECO:0000256" key="1">
    <source>
        <dbReference type="ARBA" id="ARBA00007812"/>
    </source>
</evidence>
<evidence type="ECO:0000313" key="7">
    <source>
        <dbReference type="EMBL" id="NTS33523.1"/>
    </source>
</evidence>
<dbReference type="GO" id="GO:0009099">
    <property type="term" value="P:L-valine biosynthetic process"/>
    <property type="evidence" value="ECO:0007669"/>
    <property type="project" value="TreeGrafter"/>
</dbReference>
<feature type="domain" description="Thiamine pyrophosphate enzyme N-terminal TPP-binding" evidence="6">
    <location>
        <begin position="1"/>
        <end position="112"/>
    </location>
</feature>
<evidence type="ECO:0000313" key="8">
    <source>
        <dbReference type="Proteomes" id="UP000550508"/>
    </source>
</evidence>
<sequence length="569" mass="61360">MRIYEALVKGLESVGVGAAFGGAGENAAQLMLALKHSKTIRPVITRHEQAAAFMACGYAMYSRRLGVCFATAGPGAFNLFSGLAVAMSDSYPILAISGYSSLEWKGKGALNETSGVSRTPDSHAMFVATTKKSFLLEDAAKACDVLEEAVNVAFDGRPGPVHIHVPENLTHKGVSVANYRDVDLQIKPVVPETARVETVAEMLLAALAKGEKVLALIGFGAILSDAGEPLLRLLERYQIPFVTTLDGKGIIDESHPLAIGVFCDSGHKAAREAFKEAQIILAIGNSFAQHATFNFRKDLLKGKKLIHLNIDGGEVDKVYKADTAIIGDAKLAITALYDRMSAELEPQPKRTFPRYDYGSDKIHDLVGKIHPGQLAQALSRRLPDDAIVLADAGAHLTWLGYYLELKSHQRFRKPGGFGPMAGSVNGALGVKCAHPDRTVIVGCGDGCYLLSGFELLTAVQYNLPVIWIIFNDNQFKLIKIYQLSTYGESGLVEFENPDYVAYANACGAQGFRVETVGAFESALDKALALNKPVLIDAHISRMELPKYSSSPEGTLAGLVERLGERVRAH</sequence>
<dbReference type="GO" id="GO:0009097">
    <property type="term" value="P:isoleucine biosynthetic process"/>
    <property type="evidence" value="ECO:0007669"/>
    <property type="project" value="TreeGrafter"/>
</dbReference>
<proteinExistence type="inferred from homology"/>
<dbReference type="Gene3D" id="3.40.50.970">
    <property type="match status" value="2"/>
</dbReference>